<evidence type="ECO:0000256" key="3">
    <source>
        <dbReference type="ARBA" id="ARBA00022741"/>
    </source>
</evidence>
<dbReference type="InterPro" id="IPR017975">
    <property type="entry name" value="Tubulin_CS"/>
</dbReference>
<keyword evidence="2 5" id="KW-0493">Microtubule</keyword>
<dbReference type="PROSITE" id="PS00227">
    <property type="entry name" value="TUBULIN"/>
    <property type="match status" value="1"/>
</dbReference>
<evidence type="ECO:0000256" key="5">
    <source>
        <dbReference type="RuleBase" id="RU000352"/>
    </source>
</evidence>
<keyword evidence="4 5" id="KW-0342">GTP-binding</keyword>
<reference evidence="7 8" key="1">
    <citation type="journal article" date="2024" name="Nat. Commun.">
        <title>Phylogenomics reveals the evolutionary origins of lichenization in chlorophyte algae.</title>
        <authorList>
            <person name="Puginier C."/>
            <person name="Libourel C."/>
            <person name="Otte J."/>
            <person name="Skaloud P."/>
            <person name="Haon M."/>
            <person name="Grisel S."/>
            <person name="Petersen M."/>
            <person name="Berrin J.G."/>
            <person name="Delaux P.M."/>
            <person name="Dal Grande F."/>
            <person name="Keller J."/>
        </authorList>
    </citation>
    <scope>NUCLEOTIDE SEQUENCE [LARGE SCALE GENOMIC DNA]</scope>
    <source>
        <strain evidence="7 8">SAG 2523</strain>
    </source>
</reference>
<keyword evidence="3 5" id="KW-0547">Nucleotide-binding</keyword>
<sequence length="162" mass="17444">MADDSLSSFFEVGDGKSSVTSGLGLHGGQHMPLKARAIVVDMEEGVISEMLKGKLGGLFEQQQMLSDGFFLLHSLGGGTGSGLGTYLLSMLQDEFPGILRFACSVFPSDDDDVVTSPYNALLALQQLLEHADCVLPLENQALQDIATRLEAGRQRWKCRAPL</sequence>
<name>A0AAW1SR98_9CHLO</name>
<feature type="domain" description="Tubulin/FtsZ GTPase" evidence="6">
    <location>
        <begin position="6"/>
        <end position="156"/>
    </location>
</feature>
<organism evidence="7 8">
    <name type="scientific">Apatococcus fuscideae</name>
    <dbReference type="NCBI Taxonomy" id="2026836"/>
    <lineage>
        <taxon>Eukaryota</taxon>
        <taxon>Viridiplantae</taxon>
        <taxon>Chlorophyta</taxon>
        <taxon>core chlorophytes</taxon>
        <taxon>Trebouxiophyceae</taxon>
        <taxon>Chlorellales</taxon>
        <taxon>Chlorellaceae</taxon>
        <taxon>Apatococcus</taxon>
    </lineage>
</organism>
<dbReference type="PANTHER" id="PTHR11588">
    <property type="entry name" value="TUBULIN"/>
    <property type="match status" value="1"/>
</dbReference>
<dbReference type="SMART" id="SM00864">
    <property type="entry name" value="Tubulin"/>
    <property type="match status" value="1"/>
</dbReference>
<comment type="similarity">
    <text evidence="1 5">Belongs to the tubulin family.</text>
</comment>
<evidence type="ECO:0000259" key="6">
    <source>
        <dbReference type="SMART" id="SM00864"/>
    </source>
</evidence>
<dbReference type="GO" id="GO:0007017">
    <property type="term" value="P:microtubule-based process"/>
    <property type="evidence" value="ECO:0007669"/>
    <property type="project" value="InterPro"/>
</dbReference>
<dbReference type="GO" id="GO:0005525">
    <property type="term" value="F:GTP binding"/>
    <property type="evidence" value="ECO:0007669"/>
    <property type="project" value="UniProtKB-UniRule"/>
</dbReference>
<dbReference type="PRINTS" id="PR01161">
    <property type="entry name" value="TUBULIN"/>
</dbReference>
<keyword evidence="8" id="KW-1185">Reference proteome</keyword>
<dbReference type="Proteomes" id="UP001485043">
    <property type="component" value="Unassembled WGS sequence"/>
</dbReference>
<accession>A0AAW1SR98</accession>
<dbReference type="SUPFAM" id="SSF52490">
    <property type="entry name" value="Tubulin nucleotide-binding domain-like"/>
    <property type="match status" value="1"/>
</dbReference>
<evidence type="ECO:0000256" key="2">
    <source>
        <dbReference type="ARBA" id="ARBA00022701"/>
    </source>
</evidence>
<dbReference type="Pfam" id="PF00091">
    <property type="entry name" value="Tubulin"/>
    <property type="match status" value="1"/>
</dbReference>
<dbReference type="InterPro" id="IPR036525">
    <property type="entry name" value="Tubulin/FtsZ_GTPase_sf"/>
</dbReference>
<dbReference type="EMBL" id="JALJOV010001176">
    <property type="protein sequence ID" value="KAK9852815.1"/>
    <property type="molecule type" value="Genomic_DNA"/>
</dbReference>
<dbReference type="GO" id="GO:0005874">
    <property type="term" value="C:microtubule"/>
    <property type="evidence" value="ECO:0007669"/>
    <property type="project" value="UniProtKB-KW"/>
</dbReference>
<comment type="caution">
    <text evidence="7">The sequence shown here is derived from an EMBL/GenBank/DDBJ whole genome shotgun (WGS) entry which is preliminary data.</text>
</comment>
<protein>
    <recommendedName>
        <fullName evidence="6">Tubulin/FtsZ GTPase domain-containing protein</fullName>
    </recommendedName>
</protein>
<evidence type="ECO:0000256" key="4">
    <source>
        <dbReference type="ARBA" id="ARBA00023134"/>
    </source>
</evidence>
<evidence type="ECO:0000313" key="8">
    <source>
        <dbReference type="Proteomes" id="UP001485043"/>
    </source>
</evidence>
<dbReference type="InterPro" id="IPR003008">
    <property type="entry name" value="Tubulin_FtsZ_GTPase"/>
</dbReference>
<gene>
    <name evidence="7" type="ORF">WJX84_002728</name>
</gene>
<dbReference type="InterPro" id="IPR000217">
    <property type="entry name" value="Tubulin"/>
</dbReference>
<proteinExistence type="inferred from homology"/>
<dbReference type="AlphaFoldDB" id="A0AAW1SR98"/>
<evidence type="ECO:0000256" key="1">
    <source>
        <dbReference type="ARBA" id="ARBA00009636"/>
    </source>
</evidence>
<dbReference type="Gene3D" id="3.40.50.1440">
    <property type="entry name" value="Tubulin/FtsZ, GTPase domain"/>
    <property type="match status" value="2"/>
</dbReference>
<evidence type="ECO:0000313" key="7">
    <source>
        <dbReference type="EMBL" id="KAK9852815.1"/>
    </source>
</evidence>